<keyword evidence="4" id="KW-1185">Reference proteome</keyword>
<keyword evidence="1" id="KW-0732">Signal</keyword>
<evidence type="ECO:0000259" key="2">
    <source>
        <dbReference type="PROSITE" id="PS50041"/>
    </source>
</evidence>
<dbReference type="SUPFAM" id="SSF56436">
    <property type="entry name" value="C-type lectin-like"/>
    <property type="match status" value="1"/>
</dbReference>
<protein>
    <submittedName>
        <fullName evidence="3">Collectin-12</fullName>
    </submittedName>
</protein>
<dbReference type="Pfam" id="PF00059">
    <property type="entry name" value="Lectin_C"/>
    <property type="match status" value="1"/>
</dbReference>
<evidence type="ECO:0000313" key="4">
    <source>
        <dbReference type="Proteomes" id="UP000031036"/>
    </source>
</evidence>
<evidence type="ECO:0000256" key="1">
    <source>
        <dbReference type="SAM" id="SignalP"/>
    </source>
</evidence>
<comment type="caution">
    <text evidence="3">The sequence shown here is derived from an EMBL/GenBank/DDBJ whole genome shotgun (WGS) entry which is preliminary data.</text>
</comment>
<dbReference type="InterPro" id="IPR016187">
    <property type="entry name" value="CTDL_fold"/>
</dbReference>
<accession>A0A0B2USC9</accession>
<dbReference type="PANTHER" id="PTHR22803">
    <property type="entry name" value="MANNOSE, PHOSPHOLIPASE, LECTIN RECEPTOR RELATED"/>
    <property type="match status" value="1"/>
</dbReference>
<feature type="signal peptide" evidence="1">
    <location>
        <begin position="1"/>
        <end position="18"/>
    </location>
</feature>
<evidence type="ECO:0000313" key="3">
    <source>
        <dbReference type="EMBL" id="KHN72047.1"/>
    </source>
</evidence>
<dbReference type="InterPro" id="IPR016186">
    <property type="entry name" value="C-type_lectin-like/link_sf"/>
</dbReference>
<feature type="domain" description="C-type lectin" evidence="2">
    <location>
        <begin position="90"/>
        <end position="205"/>
    </location>
</feature>
<dbReference type="EMBL" id="JPKZ01004117">
    <property type="protein sequence ID" value="KHN72047.1"/>
    <property type="molecule type" value="Genomic_DNA"/>
</dbReference>
<proteinExistence type="predicted"/>
<dbReference type="InterPro" id="IPR050111">
    <property type="entry name" value="C-type_lectin/snaclec_domain"/>
</dbReference>
<dbReference type="STRING" id="6265.A0A0B2USC9"/>
<gene>
    <name evidence="3" type="primary">COLEC12</name>
    <name evidence="3" type="ORF">Tcan_07778</name>
</gene>
<feature type="chain" id="PRO_5002095707" evidence="1">
    <location>
        <begin position="19"/>
        <end position="221"/>
    </location>
</feature>
<dbReference type="InterPro" id="IPR001304">
    <property type="entry name" value="C-type_lectin-like"/>
</dbReference>
<dbReference type="PROSITE" id="PS50041">
    <property type="entry name" value="C_TYPE_LECTIN_2"/>
    <property type="match status" value="1"/>
</dbReference>
<dbReference type="CDD" id="cd00037">
    <property type="entry name" value="CLECT"/>
    <property type="match status" value="1"/>
</dbReference>
<name>A0A0B2USC9_TOXCA</name>
<organism evidence="3 4">
    <name type="scientific">Toxocara canis</name>
    <name type="common">Canine roundworm</name>
    <dbReference type="NCBI Taxonomy" id="6265"/>
    <lineage>
        <taxon>Eukaryota</taxon>
        <taxon>Metazoa</taxon>
        <taxon>Ecdysozoa</taxon>
        <taxon>Nematoda</taxon>
        <taxon>Chromadorea</taxon>
        <taxon>Rhabditida</taxon>
        <taxon>Spirurina</taxon>
        <taxon>Ascaridomorpha</taxon>
        <taxon>Ascaridoidea</taxon>
        <taxon>Toxocaridae</taxon>
        <taxon>Toxocara</taxon>
    </lineage>
</organism>
<dbReference type="Gene3D" id="3.10.100.10">
    <property type="entry name" value="Mannose-Binding Protein A, subunit A"/>
    <property type="match status" value="1"/>
</dbReference>
<dbReference type="OrthoDB" id="6120040at2759"/>
<dbReference type="SMART" id="SM00034">
    <property type="entry name" value="CLECT"/>
    <property type="match status" value="1"/>
</dbReference>
<dbReference type="AlphaFoldDB" id="A0A0B2USC9"/>
<sequence length="221" mass="23397">MIAIIGILLCIHISTVHGACVSDSDCGVFMQCVGGACVLNNQGCPICQPGQVCVPPNCVAAPPIATTVAPTTAGPTTTPAPSCPAGFSTFNNNCYMVSFPGQFTFNQASDFCAQMNSRVVWFDQSNVGTFGSELLFVNGLALSRGVRTYWIGVNKQFGQWVYANGSPAIFTNWRPSQPDGCCGGNVTCVLVNYVNTLGQWDDAGCGDLWSNPQGFVCKRPL</sequence>
<reference evidence="3 4" key="1">
    <citation type="submission" date="2014-11" db="EMBL/GenBank/DDBJ databases">
        <title>Genetic blueprint of the zoonotic pathogen Toxocara canis.</title>
        <authorList>
            <person name="Zhu X.-Q."/>
            <person name="Korhonen P.K."/>
            <person name="Cai H."/>
            <person name="Young N.D."/>
            <person name="Nejsum P."/>
            <person name="von Samson-Himmelstjerna G."/>
            <person name="Boag P.R."/>
            <person name="Tan P."/>
            <person name="Li Q."/>
            <person name="Min J."/>
            <person name="Yang Y."/>
            <person name="Wang X."/>
            <person name="Fang X."/>
            <person name="Hall R.S."/>
            <person name="Hofmann A."/>
            <person name="Sternberg P.W."/>
            <person name="Jex A.R."/>
            <person name="Gasser R.B."/>
        </authorList>
    </citation>
    <scope>NUCLEOTIDE SEQUENCE [LARGE SCALE GENOMIC DNA]</scope>
    <source>
        <strain evidence="3">PN_DK_2014</strain>
    </source>
</reference>
<dbReference type="Proteomes" id="UP000031036">
    <property type="component" value="Unassembled WGS sequence"/>
</dbReference>